<organism evidence="1 2">
    <name type="scientific">Sinomonas atrocyanea</name>
    <dbReference type="NCBI Taxonomy" id="37927"/>
    <lineage>
        <taxon>Bacteria</taxon>
        <taxon>Bacillati</taxon>
        <taxon>Actinomycetota</taxon>
        <taxon>Actinomycetes</taxon>
        <taxon>Micrococcales</taxon>
        <taxon>Micrococcaceae</taxon>
        <taxon>Sinomonas</taxon>
    </lineage>
</organism>
<sequence>MTDLPRRYARYLHGKDPAVVEAVRPVMEQSAAEGLYGVRIRSIPDGVQAVIDQATAYGTVTEASD</sequence>
<dbReference type="AlphaFoldDB" id="A0A127A470"/>
<evidence type="ECO:0000313" key="2">
    <source>
        <dbReference type="Proteomes" id="UP000070134"/>
    </source>
</evidence>
<dbReference type="STRING" id="37927.SA2016_2919"/>
<keyword evidence="2" id="KW-1185">Reference proteome</keyword>
<dbReference type="RefSeq" id="WP_066499323.1">
    <property type="nucleotide sequence ID" value="NZ_BJMO01000086.1"/>
</dbReference>
<reference evidence="1 2" key="1">
    <citation type="submission" date="2016-02" db="EMBL/GenBank/DDBJ databases">
        <title>Complete genome of Sinomonas atrocyanea KCTC 3377.</title>
        <authorList>
            <person name="Kim K.M."/>
        </authorList>
    </citation>
    <scope>NUCLEOTIDE SEQUENCE [LARGE SCALE GENOMIC DNA]</scope>
    <source>
        <strain evidence="1 2">KCTC 3377</strain>
    </source>
</reference>
<gene>
    <name evidence="1" type="ORF">SA2016_2919</name>
</gene>
<name>A0A127A470_9MICC</name>
<dbReference type="KEGG" id="satk:SA2016_2919"/>
<evidence type="ECO:0000313" key="1">
    <source>
        <dbReference type="EMBL" id="AMM33584.1"/>
    </source>
</evidence>
<proteinExistence type="predicted"/>
<dbReference type="EMBL" id="CP014518">
    <property type="protein sequence ID" value="AMM33584.1"/>
    <property type="molecule type" value="Genomic_DNA"/>
</dbReference>
<accession>A0A127A470</accession>
<dbReference type="OrthoDB" id="4965096at2"/>
<dbReference type="Proteomes" id="UP000070134">
    <property type="component" value="Chromosome"/>
</dbReference>
<protein>
    <submittedName>
        <fullName evidence="1">Uncharacterized protein</fullName>
    </submittedName>
</protein>
<dbReference type="PATRIC" id="fig|37927.3.peg.2999"/>